<reference evidence="3" key="1">
    <citation type="submission" date="2025-08" db="UniProtKB">
        <authorList>
            <consortium name="RefSeq"/>
        </authorList>
    </citation>
    <scope>IDENTIFICATION</scope>
</reference>
<gene>
    <name evidence="3" type="primary">LOC106052845</name>
</gene>
<dbReference type="Proteomes" id="UP001165740">
    <property type="component" value="Chromosome 4"/>
</dbReference>
<dbReference type="AlphaFoldDB" id="A0A9W3A6T0"/>
<keyword evidence="2" id="KW-1185">Reference proteome</keyword>
<keyword evidence="1" id="KW-0732">Signal</keyword>
<dbReference type="OrthoDB" id="152433at2759"/>
<sequence length="132" mass="14193">MSKFSTVHFLLVLTVTIFGAAKAQVECPGGCPEGQVCELRPFPCPPGRFCIQIVVPTCVPPPDNCGGQCHESEVCIDTGIRCVRAPCNEAFKCVPNNKCGGCRPGQECRAVKACERPDPCITTFLCLPRTGY</sequence>
<accession>A0A9W3A6T0</accession>
<feature type="chain" id="PRO_5040955750" evidence="1">
    <location>
        <begin position="24"/>
        <end position="132"/>
    </location>
</feature>
<dbReference type="GeneID" id="106052845"/>
<evidence type="ECO:0000313" key="2">
    <source>
        <dbReference type="Proteomes" id="UP001165740"/>
    </source>
</evidence>
<evidence type="ECO:0000313" key="3">
    <source>
        <dbReference type="RefSeq" id="XP_055882976.1"/>
    </source>
</evidence>
<organism evidence="2 3">
    <name type="scientific">Biomphalaria glabrata</name>
    <name type="common">Bloodfluke planorb</name>
    <name type="synonym">Freshwater snail</name>
    <dbReference type="NCBI Taxonomy" id="6526"/>
    <lineage>
        <taxon>Eukaryota</taxon>
        <taxon>Metazoa</taxon>
        <taxon>Spiralia</taxon>
        <taxon>Lophotrochozoa</taxon>
        <taxon>Mollusca</taxon>
        <taxon>Gastropoda</taxon>
        <taxon>Heterobranchia</taxon>
        <taxon>Euthyneura</taxon>
        <taxon>Panpulmonata</taxon>
        <taxon>Hygrophila</taxon>
        <taxon>Lymnaeoidea</taxon>
        <taxon>Planorbidae</taxon>
        <taxon>Biomphalaria</taxon>
    </lineage>
</organism>
<name>A0A9W3A6T0_BIOGL</name>
<feature type="signal peptide" evidence="1">
    <location>
        <begin position="1"/>
        <end position="23"/>
    </location>
</feature>
<evidence type="ECO:0000256" key="1">
    <source>
        <dbReference type="SAM" id="SignalP"/>
    </source>
</evidence>
<dbReference type="RefSeq" id="XP_055882976.1">
    <property type="nucleotide sequence ID" value="XM_056027001.1"/>
</dbReference>
<proteinExistence type="predicted"/>
<protein>
    <submittedName>
        <fullName evidence="3">Wnt inhibitory factor 1-like</fullName>
    </submittedName>
</protein>